<proteinExistence type="predicted"/>
<protein>
    <recommendedName>
        <fullName evidence="3">DSBA-like thioredoxin domain-containing protein</fullName>
    </recommendedName>
</protein>
<accession>A0A1I1T9I3</accession>
<dbReference type="EMBL" id="FOMO01000002">
    <property type="protein sequence ID" value="SFD55294.1"/>
    <property type="molecule type" value="Genomic_DNA"/>
</dbReference>
<dbReference type="SUPFAM" id="SSF52833">
    <property type="entry name" value="Thioredoxin-like"/>
    <property type="match status" value="1"/>
</dbReference>
<sequence>MASFNFQYIFDPLCGWCYASSQALATLAERWPDQLDMLPSGLFSGAGARTMSAGWAAHAWSNDQRIEAATGEVFSTTYRDKILADTTTAFDSTAINRALTAARQIHPTMEPRLLRHLQLARYVRGENTARAEVVACLTTQILAEAGHLRDSEELARQLTSDHQLAQQTDVRVQSAQVLMSRFGIQGVPQLLVRVDKRTHLLSTKALYQGPSFLLDELRALLGSDVV</sequence>
<reference evidence="2" key="1">
    <citation type="submission" date="2016-10" db="EMBL/GenBank/DDBJ databases">
        <authorList>
            <person name="Varghese N."/>
            <person name="Submissions S."/>
        </authorList>
    </citation>
    <scope>NUCLEOTIDE SEQUENCE [LARGE SCALE GENOMIC DNA]</scope>
    <source>
        <strain evidence="2">JCM 2783</strain>
    </source>
</reference>
<dbReference type="Proteomes" id="UP000243950">
    <property type="component" value="Unassembled WGS sequence"/>
</dbReference>
<dbReference type="CDD" id="cd03025">
    <property type="entry name" value="DsbA_FrnE_like"/>
    <property type="match status" value="1"/>
</dbReference>
<organism evidence="1 2">
    <name type="scientific">Pseudomonas straminea</name>
    <dbReference type="NCBI Taxonomy" id="47882"/>
    <lineage>
        <taxon>Bacteria</taxon>
        <taxon>Pseudomonadati</taxon>
        <taxon>Pseudomonadota</taxon>
        <taxon>Gammaproteobacteria</taxon>
        <taxon>Pseudomonadales</taxon>
        <taxon>Pseudomonadaceae</taxon>
        <taxon>Phytopseudomonas</taxon>
    </lineage>
</organism>
<dbReference type="RefSeq" id="WP_093501910.1">
    <property type="nucleotide sequence ID" value="NZ_BSSG01000002.1"/>
</dbReference>
<dbReference type="InterPro" id="IPR036249">
    <property type="entry name" value="Thioredoxin-like_sf"/>
</dbReference>
<gene>
    <name evidence="1" type="ORF">SAMN05216372_102393</name>
</gene>
<keyword evidence="2" id="KW-1185">Reference proteome</keyword>
<evidence type="ECO:0000313" key="2">
    <source>
        <dbReference type="Proteomes" id="UP000243950"/>
    </source>
</evidence>
<dbReference type="Gene3D" id="3.40.30.10">
    <property type="entry name" value="Glutaredoxin"/>
    <property type="match status" value="1"/>
</dbReference>
<evidence type="ECO:0000313" key="1">
    <source>
        <dbReference type="EMBL" id="SFD55294.1"/>
    </source>
</evidence>
<name>A0A1I1T9I3_PSEOC</name>
<dbReference type="AlphaFoldDB" id="A0A1I1T9I3"/>
<evidence type="ECO:0008006" key="3">
    <source>
        <dbReference type="Google" id="ProtNLM"/>
    </source>
</evidence>